<dbReference type="InterPro" id="IPR029058">
    <property type="entry name" value="AB_hydrolase_fold"/>
</dbReference>
<evidence type="ECO:0000313" key="4">
    <source>
        <dbReference type="Proteomes" id="UP001473302"/>
    </source>
</evidence>
<dbReference type="InterPro" id="IPR050300">
    <property type="entry name" value="GDXG_lipolytic_enzyme"/>
</dbReference>
<dbReference type="Proteomes" id="UP001473302">
    <property type="component" value="Unassembled WGS sequence"/>
</dbReference>
<feature type="domain" description="Alpha/beta hydrolase fold-3" evidence="2">
    <location>
        <begin position="90"/>
        <end position="294"/>
    </location>
</feature>
<dbReference type="Pfam" id="PF07859">
    <property type="entry name" value="Abhydrolase_3"/>
    <property type="match status" value="1"/>
</dbReference>
<dbReference type="EMBL" id="BAABUK010000037">
    <property type="protein sequence ID" value="GAA5817002.1"/>
    <property type="molecule type" value="Genomic_DNA"/>
</dbReference>
<evidence type="ECO:0000313" key="3">
    <source>
        <dbReference type="EMBL" id="GAA5817002.1"/>
    </source>
</evidence>
<dbReference type="InterPro" id="IPR013094">
    <property type="entry name" value="AB_hydrolase_3"/>
</dbReference>
<evidence type="ECO:0000256" key="1">
    <source>
        <dbReference type="ARBA" id="ARBA00022801"/>
    </source>
</evidence>
<keyword evidence="4" id="KW-1185">Reference proteome</keyword>
<dbReference type="Gene3D" id="3.40.50.1820">
    <property type="entry name" value="alpha/beta hydrolase"/>
    <property type="match status" value="1"/>
</dbReference>
<comment type="caution">
    <text evidence="3">The sequence shown here is derived from an EMBL/GenBank/DDBJ whole genome shotgun (WGS) entry which is preliminary data.</text>
</comment>
<reference evidence="3 4" key="1">
    <citation type="submission" date="2024-04" db="EMBL/GenBank/DDBJ databases">
        <title>genome sequences of Mucor flavus KT1a and Helicostylum pulchrum KT1b strains isolated from the surface of a dry-aged beef.</title>
        <authorList>
            <person name="Toyotome T."/>
            <person name="Hosono M."/>
            <person name="Torimaru M."/>
            <person name="Fukuda K."/>
            <person name="Mikami N."/>
        </authorList>
    </citation>
    <scope>NUCLEOTIDE SEQUENCE [LARGE SCALE GENOMIC DNA]</scope>
    <source>
        <strain evidence="3 4">KT1a</strain>
    </source>
</reference>
<protein>
    <recommendedName>
        <fullName evidence="2">Alpha/beta hydrolase fold-3 domain-containing protein</fullName>
    </recommendedName>
</protein>
<dbReference type="SUPFAM" id="SSF53474">
    <property type="entry name" value="alpha/beta-Hydrolases"/>
    <property type="match status" value="1"/>
</dbReference>
<dbReference type="PANTHER" id="PTHR48081">
    <property type="entry name" value="AB HYDROLASE SUPERFAMILY PROTEIN C4A8.06C"/>
    <property type="match status" value="1"/>
</dbReference>
<name>A0ABP9ZD10_9FUNG</name>
<accession>A0ABP9ZD10</accession>
<keyword evidence="1" id="KW-0378">Hydrolase</keyword>
<sequence>MTEYPIHPIYKEYCDKNGNDFNKVFKEMEGSTDEEKYKIILKIRAGATNKPSHDHRTVRYQQEVCGPDGIKANTTVFRPSGSEHDILPVVLFCHGGGWVFGSVEAYTSFITDLCIRAHVAVMALDYVLCPEKQFPVANAQAFSTLCWLSENAKSILTDPKNIYVMGDSAGVMAKDLSMKQNIKAQVLIYPLVSLGDTSYDSYQKYGQGDLPLSIEMTKFSARMYLSENASKRKDRYMTPIIATKKDLEYLPDTLILTSECDILCDEGEAYAAKLLQAGVNVIGVRILGTVHEFISLPVPETPQYKLAVQTIVNFLDDQKKK</sequence>
<proteinExistence type="predicted"/>
<gene>
    <name evidence="3" type="ORF">MFLAVUS_010537</name>
</gene>
<evidence type="ECO:0000259" key="2">
    <source>
        <dbReference type="Pfam" id="PF07859"/>
    </source>
</evidence>
<organism evidence="3 4">
    <name type="scientific">Mucor flavus</name>
    <dbReference type="NCBI Taxonomy" id="439312"/>
    <lineage>
        <taxon>Eukaryota</taxon>
        <taxon>Fungi</taxon>
        <taxon>Fungi incertae sedis</taxon>
        <taxon>Mucoromycota</taxon>
        <taxon>Mucoromycotina</taxon>
        <taxon>Mucoromycetes</taxon>
        <taxon>Mucorales</taxon>
        <taxon>Mucorineae</taxon>
        <taxon>Mucoraceae</taxon>
        <taxon>Mucor</taxon>
    </lineage>
</organism>
<dbReference type="PANTHER" id="PTHR48081:SF8">
    <property type="entry name" value="ALPHA_BETA HYDROLASE FOLD-3 DOMAIN-CONTAINING PROTEIN-RELATED"/>
    <property type="match status" value="1"/>
</dbReference>